<accession>A0A5X8Y3P3</accession>
<protein>
    <submittedName>
        <fullName evidence="1">Lysis protein</fullName>
    </submittedName>
</protein>
<sequence>MSRVTTIAAALIILLIVSLSWGVNHYHGN</sequence>
<evidence type="ECO:0000313" key="1">
    <source>
        <dbReference type="EMBL" id="ECB1916310.1"/>
    </source>
</evidence>
<gene>
    <name evidence="1" type="ORF">EVG73_29040</name>
</gene>
<feature type="non-terminal residue" evidence="1">
    <location>
        <position position="29"/>
    </location>
</feature>
<dbReference type="EMBL" id="AAHWTY010000285">
    <property type="protein sequence ID" value="ECB1916310.1"/>
    <property type="molecule type" value="Genomic_DNA"/>
</dbReference>
<name>A0A5X8Y3P3_SALNE</name>
<proteinExistence type="predicted"/>
<organism evidence="1">
    <name type="scientific">Salmonella newport</name>
    <dbReference type="NCBI Taxonomy" id="108619"/>
    <lineage>
        <taxon>Bacteria</taxon>
        <taxon>Pseudomonadati</taxon>
        <taxon>Pseudomonadota</taxon>
        <taxon>Gammaproteobacteria</taxon>
        <taxon>Enterobacterales</taxon>
        <taxon>Enterobacteriaceae</taxon>
        <taxon>Salmonella</taxon>
    </lineage>
</organism>
<dbReference type="AlphaFoldDB" id="A0A5X8Y3P3"/>
<reference evidence="1" key="1">
    <citation type="submission" date="2019-01" db="EMBL/GenBank/DDBJ databases">
        <authorList>
            <person name="Ashton P.M."/>
            <person name="Dallman T."/>
            <person name="Nair S."/>
            <person name="De Pinna E."/>
            <person name="Peters T."/>
            <person name="Grant K."/>
        </authorList>
    </citation>
    <scope>NUCLEOTIDE SEQUENCE</scope>
    <source>
        <strain evidence="1">500372</strain>
    </source>
</reference>
<comment type="caution">
    <text evidence="1">The sequence shown here is derived from an EMBL/GenBank/DDBJ whole genome shotgun (WGS) entry which is preliminary data.</text>
</comment>